<feature type="chain" id="PRO_5046856401" evidence="12">
    <location>
        <begin position="23"/>
        <end position="769"/>
    </location>
</feature>
<protein>
    <submittedName>
        <fullName evidence="16">General (Type II) secretion pathway protein D</fullName>
    </submittedName>
</protein>
<dbReference type="InterPro" id="IPR013356">
    <property type="entry name" value="T2SS_GspD"/>
</dbReference>
<dbReference type="RefSeq" id="WP_194856573.1">
    <property type="nucleotide sequence ID" value="NZ_ARXR01000029.1"/>
</dbReference>
<keyword evidence="9" id="KW-0998">Cell outer membrane</keyword>
<dbReference type="PRINTS" id="PR00811">
    <property type="entry name" value="BCTERIALGSPD"/>
</dbReference>
<dbReference type="Proteomes" id="UP000644441">
    <property type="component" value="Unassembled WGS sequence"/>
</dbReference>
<keyword evidence="6 12" id="KW-0732">Signal</keyword>
<dbReference type="InterPro" id="IPR005644">
    <property type="entry name" value="NolW-like"/>
</dbReference>
<evidence type="ECO:0000256" key="3">
    <source>
        <dbReference type="ARBA" id="ARBA00022448"/>
    </source>
</evidence>
<name>A0ABS0AIU2_9GAMM</name>
<feature type="compositionally biased region" description="Basic and acidic residues" evidence="11">
    <location>
        <begin position="665"/>
        <end position="680"/>
    </location>
</feature>
<feature type="domain" description="GspD-like N0" evidence="15">
    <location>
        <begin position="39"/>
        <end position="109"/>
    </location>
</feature>
<sequence length="769" mass="81666">MKSALKTIIAVLTLSLALGAHAQQQAQVEQSGDGKNWTVNIRNADIQAFINQVAEMTGKNFVVDPRVRARDVTVISNQPLTSDEVYELFLSVLQVHGYAAVPSGGVIKIVTNTTAKQSNLPLTANAGSVDGEELITQVIAVDNSPVEELVPVLRPLVPQYGHLAAVGSANALIISDHADNIQRMRAIINSLDNAESDEVEIVQLEHAFAGNMVSLLEELTTSDPAANNRRRGAQGGATMVADERTNRLIIKGDRGTRARLMPLIQQLDSPSSAAGGVQVVRLSHGDSEKMAELLKNFAAGASAVRQGGDEGGASASRASDGEGRVSIQSDESLNALVIRAEPEMMKELQSVISQLDVRRAQILIEAAIVEVTGDKANNLGFQYLAGDLENGVGAVNFGGSGISVQSLLQAVITEDPSNITLGDGIAAGFGETDADGDLEWGALVQALASTTNTNLLSTPSILTLDNQEASIIVGENVPFVTGQASSTGSGVSNPFTTIQREDVGLTLKVTPHVAGLNTIRLELEQETSAVKDSVGEAVDIVTTKRQLNTTVLADDGETIALGGLISDDVQETVRKVPLLGDIPLLGFLFRSTSESHVKRNLMVFIKPTVLANNDRLVDMTREKYMGVTAMQFRVNDDGELVREVQFPLPVKLENLFEGRSPVSDDYERAYKAQQEKREEDSATPPTSGPVTDTEGVVPGQEEAPAARDEDADKAEDEAREPSATRTPQPVEPAPAPAPAAPQPVEESTVAASQADTEARPSGQCRPPWC</sequence>
<evidence type="ECO:0000313" key="17">
    <source>
        <dbReference type="Proteomes" id="UP000644441"/>
    </source>
</evidence>
<dbReference type="NCBIfam" id="TIGR02517">
    <property type="entry name" value="type_II_gspD"/>
    <property type="match status" value="1"/>
</dbReference>
<evidence type="ECO:0000259" key="13">
    <source>
        <dbReference type="Pfam" id="PF00263"/>
    </source>
</evidence>
<keyword evidence="8" id="KW-0472">Membrane</keyword>
<dbReference type="Pfam" id="PF03958">
    <property type="entry name" value="Secretin_N"/>
    <property type="match status" value="3"/>
</dbReference>
<dbReference type="PANTHER" id="PTHR30332:SF24">
    <property type="entry name" value="SECRETIN GSPD-RELATED"/>
    <property type="match status" value="1"/>
</dbReference>
<dbReference type="Pfam" id="PF21305">
    <property type="entry name" value="type_II_gspD_N0"/>
    <property type="match status" value="1"/>
</dbReference>
<feature type="domain" description="Type II/III secretion system secretin-like" evidence="13">
    <location>
        <begin position="446"/>
        <end position="610"/>
    </location>
</feature>
<evidence type="ECO:0000256" key="9">
    <source>
        <dbReference type="ARBA" id="ARBA00023237"/>
    </source>
</evidence>
<comment type="caution">
    <text evidence="16">The sequence shown here is derived from an EMBL/GenBank/DDBJ whole genome shotgun (WGS) entry which is preliminary data.</text>
</comment>
<dbReference type="PANTHER" id="PTHR30332">
    <property type="entry name" value="PROBABLE GENERAL SECRETION PATHWAY PROTEIN D"/>
    <property type="match status" value="1"/>
</dbReference>
<dbReference type="InterPro" id="IPR049371">
    <property type="entry name" value="GspD-like_N0"/>
</dbReference>
<feature type="domain" description="NolW-like" evidence="14">
    <location>
        <begin position="199"/>
        <end position="272"/>
    </location>
</feature>
<evidence type="ECO:0000256" key="6">
    <source>
        <dbReference type="ARBA" id="ARBA00022729"/>
    </source>
</evidence>
<evidence type="ECO:0000256" key="5">
    <source>
        <dbReference type="ARBA" id="ARBA00022692"/>
    </source>
</evidence>
<evidence type="ECO:0000256" key="1">
    <source>
        <dbReference type="ARBA" id="ARBA00004442"/>
    </source>
</evidence>
<keyword evidence="4" id="KW-1134">Transmembrane beta strand</keyword>
<dbReference type="InterPro" id="IPR050810">
    <property type="entry name" value="Bact_Secretion_Sys_Channel"/>
</dbReference>
<feature type="compositionally biased region" description="Pro residues" evidence="11">
    <location>
        <begin position="729"/>
        <end position="741"/>
    </location>
</feature>
<feature type="signal peptide" evidence="12">
    <location>
        <begin position="1"/>
        <end position="22"/>
    </location>
</feature>
<dbReference type="EMBL" id="ARXR01000029">
    <property type="protein sequence ID" value="MBF5054056.1"/>
    <property type="molecule type" value="Genomic_DNA"/>
</dbReference>
<evidence type="ECO:0000259" key="14">
    <source>
        <dbReference type="Pfam" id="PF03958"/>
    </source>
</evidence>
<feature type="domain" description="NolW-like" evidence="14">
    <location>
        <begin position="277"/>
        <end position="361"/>
    </location>
</feature>
<evidence type="ECO:0000256" key="11">
    <source>
        <dbReference type="SAM" id="MobiDB-lite"/>
    </source>
</evidence>
<feature type="domain" description="NolW-like" evidence="14">
    <location>
        <begin position="136"/>
        <end position="194"/>
    </location>
</feature>
<feature type="region of interest" description="Disordered" evidence="11">
    <location>
        <begin position="305"/>
        <end position="326"/>
    </location>
</feature>
<evidence type="ECO:0000256" key="2">
    <source>
        <dbReference type="ARBA" id="ARBA00006980"/>
    </source>
</evidence>
<dbReference type="Gene3D" id="3.30.1370.120">
    <property type="match status" value="3"/>
</dbReference>
<dbReference type="PROSITE" id="PS00875">
    <property type="entry name" value="T2SP_D"/>
    <property type="match status" value="1"/>
</dbReference>
<comment type="similarity">
    <text evidence="2">Belongs to the bacterial secretin family. GSP D subfamily.</text>
</comment>
<evidence type="ECO:0000256" key="7">
    <source>
        <dbReference type="ARBA" id="ARBA00022927"/>
    </source>
</evidence>
<evidence type="ECO:0000313" key="16">
    <source>
        <dbReference type="EMBL" id="MBF5054056.1"/>
    </source>
</evidence>
<keyword evidence="7" id="KW-0653">Protein transport</keyword>
<dbReference type="InterPro" id="IPR001775">
    <property type="entry name" value="GspD/PilQ"/>
</dbReference>
<organism evidence="16 17">
    <name type="scientific">Alloalcanivorax venustensis ISO4</name>
    <dbReference type="NCBI Taxonomy" id="1177184"/>
    <lineage>
        <taxon>Bacteria</taxon>
        <taxon>Pseudomonadati</taxon>
        <taxon>Pseudomonadota</taxon>
        <taxon>Gammaproteobacteria</taxon>
        <taxon>Oceanospirillales</taxon>
        <taxon>Alcanivoracaceae</taxon>
        <taxon>Alloalcanivorax</taxon>
    </lineage>
</organism>
<evidence type="ECO:0000256" key="12">
    <source>
        <dbReference type="SAM" id="SignalP"/>
    </source>
</evidence>
<keyword evidence="17" id="KW-1185">Reference proteome</keyword>
<evidence type="ECO:0000256" key="4">
    <source>
        <dbReference type="ARBA" id="ARBA00022452"/>
    </source>
</evidence>
<feature type="region of interest" description="Disordered" evidence="11">
    <location>
        <begin position="664"/>
        <end position="769"/>
    </location>
</feature>
<evidence type="ECO:0000256" key="8">
    <source>
        <dbReference type="ARBA" id="ARBA00023136"/>
    </source>
</evidence>
<accession>A0ABS0AIU2</accession>
<proteinExistence type="inferred from homology"/>
<keyword evidence="5" id="KW-0812">Transmembrane</keyword>
<evidence type="ECO:0000259" key="15">
    <source>
        <dbReference type="Pfam" id="PF21305"/>
    </source>
</evidence>
<comment type="subcellular location">
    <subcellularLocation>
        <location evidence="1 10">Cell outer membrane</location>
    </subcellularLocation>
</comment>
<evidence type="ECO:0000256" key="10">
    <source>
        <dbReference type="RuleBase" id="RU004004"/>
    </source>
</evidence>
<dbReference type="InterPro" id="IPR004846">
    <property type="entry name" value="T2SS/T3SS_dom"/>
</dbReference>
<dbReference type="InterPro" id="IPR004845">
    <property type="entry name" value="T2SS_GspD_CS"/>
</dbReference>
<keyword evidence="3 10" id="KW-0813">Transport</keyword>
<dbReference type="Pfam" id="PF00263">
    <property type="entry name" value="Secretin"/>
    <property type="match status" value="1"/>
</dbReference>
<reference evidence="16 17" key="1">
    <citation type="submission" date="2012-09" db="EMBL/GenBank/DDBJ databases">
        <title>Genome Sequence of alkane-degrading Bacterium Alcanivorax venustensis ISO4.</title>
        <authorList>
            <person name="Lai Q."/>
            <person name="Shao Z."/>
        </authorList>
    </citation>
    <scope>NUCLEOTIDE SEQUENCE [LARGE SCALE GENOMIC DNA]</scope>
    <source>
        <strain evidence="16 17">ISO4</strain>
    </source>
</reference>
<gene>
    <name evidence="16" type="ORF">ISO4_02658</name>
</gene>
<dbReference type="InterPro" id="IPR038591">
    <property type="entry name" value="NolW-like_sf"/>
</dbReference>